<organism evidence="3 4">
    <name type="scientific">Enterococcus phoeniculicola ATCC BAA-412</name>
    <dbReference type="NCBI Taxonomy" id="1158610"/>
    <lineage>
        <taxon>Bacteria</taxon>
        <taxon>Bacillati</taxon>
        <taxon>Bacillota</taxon>
        <taxon>Bacilli</taxon>
        <taxon>Lactobacillales</taxon>
        <taxon>Enterococcaceae</taxon>
        <taxon>Enterococcus</taxon>
    </lineage>
</organism>
<feature type="compositionally biased region" description="Polar residues" evidence="1">
    <location>
        <begin position="59"/>
        <end position="69"/>
    </location>
</feature>
<evidence type="ECO:0000313" key="3">
    <source>
        <dbReference type="EMBL" id="EOL46615.1"/>
    </source>
</evidence>
<evidence type="ECO:0000256" key="2">
    <source>
        <dbReference type="SAM" id="SignalP"/>
    </source>
</evidence>
<feature type="compositionally biased region" description="Basic and acidic residues" evidence="1">
    <location>
        <begin position="70"/>
        <end position="101"/>
    </location>
</feature>
<feature type="signal peptide" evidence="2">
    <location>
        <begin position="1"/>
        <end position="24"/>
    </location>
</feature>
<feature type="chain" id="PRO_5039527353" description="WxL domain-containing protein" evidence="2">
    <location>
        <begin position="25"/>
        <end position="806"/>
    </location>
</feature>
<proteinExistence type="predicted"/>
<dbReference type="STRING" id="154621.RV11_GL001765"/>
<accession>R3WXY2</accession>
<keyword evidence="2" id="KW-0732">Signal</keyword>
<comment type="caution">
    <text evidence="3">The sequence shown here is derived from an EMBL/GenBank/DDBJ whole genome shotgun (WGS) entry which is preliminary data.</text>
</comment>
<dbReference type="Proteomes" id="UP000013785">
    <property type="component" value="Unassembled WGS sequence"/>
</dbReference>
<dbReference type="Gene3D" id="2.60.40.3600">
    <property type="match status" value="1"/>
</dbReference>
<reference evidence="3 4" key="1">
    <citation type="submission" date="2013-02" db="EMBL/GenBank/DDBJ databases">
        <title>The Genome Sequence of Enterococcus phoeniculicola BAA-412.</title>
        <authorList>
            <consortium name="The Broad Institute Genome Sequencing Platform"/>
            <consortium name="The Broad Institute Genome Sequencing Center for Infectious Disease"/>
            <person name="Earl A.M."/>
            <person name="Gilmore M.S."/>
            <person name="Lebreton F."/>
            <person name="Walker B."/>
            <person name="Young S.K."/>
            <person name="Zeng Q."/>
            <person name="Gargeya S."/>
            <person name="Fitzgerald M."/>
            <person name="Haas B."/>
            <person name="Abouelleil A."/>
            <person name="Alvarado L."/>
            <person name="Arachchi H.M."/>
            <person name="Berlin A.M."/>
            <person name="Chapman S.B."/>
            <person name="Dewar J."/>
            <person name="Goldberg J."/>
            <person name="Griggs A."/>
            <person name="Gujja S."/>
            <person name="Hansen M."/>
            <person name="Howarth C."/>
            <person name="Imamovic A."/>
            <person name="Larimer J."/>
            <person name="McCowan C."/>
            <person name="Murphy C."/>
            <person name="Neiman D."/>
            <person name="Pearson M."/>
            <person name="Priest M."/>
            <person name="Roberts A."/>
            <person name="Saif S."/>
            <person name="Shea T."/>
            <person name="Sisk P."/>
            <person name="Sykes S."/>
            <person name="Wortman J."/>
            <person name="Nusbaum C."/>
            <person name="Birren B."/>
        </authorList>
    </citation>
    <scope>NUCLEOTIDE SEQUENCE [LARGE SCALE GENOMIC DNA]</scope>
    <source>
        <strain evidence="3 4">ATCC BAA-412</strain>
    </source>
</reference>
<evidence type="ECO:0000313" key="4">
    <source>
        <dbReference type="Proteomes" id="UP000013785"/>
    </source>
</evidence>
<dbReference type="RefSeq" id="WP_010767408.1">
    <property type="nucleotide sequence ID" value="NZ_ASWE01000002.1"/>
</dbReference>
<name>R3WXY2_9ENTE</name>
<sequence>MKKFISVTLALCIVSNSVGYIAYAGATQESDIVIADNSKENMKKEELRAIGDDSEIDRTQSSGDLTGTEESIKQEDDLKNPDVEKPSDKKRETDPEDKRAETSTTSEKSGPEEKQPTLVNEPKKADVGLFAQQPLESYPKNTMMNDKGLPLDGSSIPWPDSVMQLKVPKVIEWYNGTMKLKENSISYLATGNVVLFKNMGIYKGKKVDVRWTFNKVTLRTSVDKVYIQVTTGGAGLWMTKNSEVEFTQTIVDETGAELEVSTLVEPMISTNTTVAYDAAHFERSFSTKKPTPSVINVDETATNVSFINPSPTVKEAVGVLVKNNLQLDINIQNAPVGGGSVFFAPTTTVQYPYSKPNVMGQTNEVDMTAKYTVEQTLPEQSSPAFYPDKYSLDVQVNESLKLTTADLQKIVIKDGEGTDITSNFSLSLGTNHNLLITATNAQLQALGYKIFTINLDLSVDTAFNRLSEYLEGTYLKIPLTVKNNLVSGESTDKATVKVDGIPSGSGIPQIVSKGSSTDDLIPAELVENLKSTKPGDTVSVVGFSERTEFPTVGDTIIYVVIKSKHSGLQVNVPVNVTVIDAIPSGVGIPQTVLVGSSTEDLNPQDVVKDLKSTKPGDTVTVVGFSKITEFSAVGETTVYVVIQSQDSGIRTQVSVPVTVKEGTLTLEKVPASIQFDNLKIQTKPQDYYPVNLGEQLLVKDTRLYKQTWTLQVNIAESIISGDRQHTLDNNLMYKTKEGQEKAISSAAINVESATNTNNEAVNVASQWFNDSTWKGGFFLDIPPGTAMAGSYQGKLEWTLANVPANE</sequence>
<feature type="compositionally biased region" description="Basic and acidic residues" evidence="1">
    <location>
        <begin position="38"/>
        <end position="51"/>
    </location>
</feature>
<feature type="compositionally biased region" description="Basic and acidic residues" evidence="1">
    <location>
        <begin position="109"/>
        <end position="124"/>
    </location>
</feature>
<evidence type="ECO:0008006" key="5">
    <source>
        <dbReference type="Google" id="ProtNLM"/>
    </source>
</evidence>
<evidence type="ECO:0000256" key="1">
    <source>
        <dbReference type="SAM" id="MobiDB-lite"/>
    </source>
</evidence>
<dbReference type="AlphaFoldDB" id="R3WXY2"/>
<dbReference type="HOGENOM" id="CLU_349432_0_0_9"/>
<protein>
    <recommendedName>
        <fullName evidence="5">WxL domain-containing protein</fullName>
    </recommendedName>
</protein>
<dbReference type="OrthoDB" id="2193809at2"/>
<dbReference type="PATRIC" id="fig|1158610.3.peg.711"/>
<feature type="region of interest" description="Disordered" evidence="1">
    <location>
        <begin position="38"/>
        <end position="124"/>
    </location>
</feature>
<dbReference type="EMBL" id="AJAT01000010">
    <property type="protein sequence ID" value="EOL46615.1"/>
    <property type="molecule type" value="Genomic_DNA"/>
</dbReference>
<keyword evidence="4" id="KW-1185">Reference proteome</keyword>
<gene>
    <name evidence="3" type="ORF">UC3_00735</name>
</gene>